<gene>
    <name evidence="5" type="ORF">DPF_1957</name>
</gene>
<keyword evidence="1 3" id="KW-0597">Phosphoprotein</keyword>
<accession>A0A194AJ23</accession>
<keyword evidence="6" id="KW-1185">Reference proteome</keyword>
<dbReference type="STRING" id="1592317.DPF_1957"/>
<dbReference type="SMART" id="SM00448">
    <property type="entry name" value="REC"/>
    <property type="match status" value="1"/>
</dbReference>
<dbReference type="Pfam" id="PF00072">
    <property type="entry name" value="Response_reg"/>
    <property type="match status" value="1"/>
</dbReference>
<name>A0A194AJ23_9BACT</name>
<comment type="caution">
    <text evidence="5">The sequence shown here is derived from an EMBL/GenBank/DDBJ whole genome shotgun (WGS) entry which is preliminary data.</text>
</comment>
<evidence type="ECO:0000313" key="6">
    <source>
        <dbReference type="Proteomes" id="UP000095200"/>
    </source>
</evidence>
<evidence type="ECO:0000313" key="5">
    <source>
        <dbReference type="EMBL" id="GAU09235.1"/>
    </source>
</evidence>
<organism evidence="5 6">
    <name type="scientific">Desulfoplanes formicivorans</name>
    <dbReference type="NCBI Taxonomy" id="1592317"/>
    <lineage>
        <taxon>Bacteria</taxon>
        <taxon>Pseudomonadati</taxon>
        <taxon>Thermodesulfobacteriota</taxon>
        <taxon>Desulfovibrionia</taxon>
        <taxon>Desulfovibrionales</taxon>
        <taxon>Desulfoplanaceae</taxon>
        <taxon>Desulfoplanes</taxon>
    </lineage>
</organism>
<dbReference type="GO" id="GO:0000160">
    <property type="term" value="P:phosphorelay signal transduction system"/>
    <property type="evidence" value="ECO:0007669"/>
    <property type="project" value="UniProtKB-KW"/>
</dbReference>
<evidence type="ECO:0000256" key="1">
    <source>
        <dbReference type="ARBA" id="ARBA00022553"/>
    </source>
</evidence>
<dbReference type="SUPFAM" id="SSF52172">
    <property type="entry name" value="CheY-like"/>
    <property type="match status" value="1"/>
</dbReference>
<dbReference type="Proteomes" id="UP000095200">
    <property type="component" value="Unassembled WGS sequence"/>
</dbReference>
<reference evidence="6" key="1">
    <citation type="submission" date="2016-06" db="EMBL/GenBank/DDBJ databases">
        <title>Draft genome sequence of Desulfoplanes formicivorans strain Pf12B.</title>
        <authorList>
            <person name="Watanabe M."/>
            <person name="Kojima H."/>
            <person name="Fukui M."/>
        </authorList>
    </citation>
    <scope>NUCLEOTIDE SEQUENCE [LARGE SCALE GENOMIC DNA]</scope>
    <source>
        <strain evidence="6">Pf12B</strain>
    </source>
</reference>
<sequence>MDAIRVLIVDDEPDLLETMVKRLNRRGLEVTGVDNGEKCLEYLRTNKTDVVVLDVKMPGRDGLEILEEIRKMHPFVQVLMLTGHASVRSGERGMALGAFDYMMKPVSIDELLEKIRQAWIKTRSRS</sequence>
<dbReference type="OrthoDB" id="9800029at2"/>
<proteinExistence type="predicted"/>
<dbReference type="EMBL" id="BDFE01000017">
    <property type="protein sequence ID" value="GAU09235.1"/>
    <property type="molecule type" value="Genomic_DNA"/>
</dbReference>
<feature type="modified residue" description="4-aspartylphosphate" evidence="3">
    <location>
        <position position="54"/>
    </location>
</feature>
<dbReference type="PANTHER" id="PTHR44591">
    <property type="entry name" value="STRESS RESPONSE REGULATOR PROTEIN 1"/>
    <property type="match status" value="1"/>
</dbReference>
<keyword evidence="2" id="KW-0902">Two-component regulatory system</keyword>
<dbReference type="InterPro" id="IPR050595">
    <property type="entry name" value="Bact_response_regulator"/>
</dbReference>
<evidence type="ECO:0000259" key="4">
    <source>
        <dbReference type="PROSITE" id="PS50110"/>
    </source>
</evidence>
<evidence type="ECO:0000256" key="2">
    <source>
        <dbReference type="ARBA" id="ARBA00023012"/>
    </source>
</evidence>
<evidence type="ECO:0000256" key="3">
    <source>
        <dbReference type="PROSITE-ProRule" id="PRU00169"/>
    </source>
</evidence>
<dbReference type="PANTHER" id="PTHR44591:SF14">
    <property type="entry name" value="PROTEIN PILG"/>
    <property type="match status" value="1"/>
</dbReference>
<feature type="domain" description="Response regulatory" evidence="4">
    <location>
        <begin position="5"/>
        <end position="119"/>
    </location>
</feature>
<dbReference type="InterPro" id="IPR011006">
    <property type="entry name" value="CheY-like_superfamily"/>
</dbReference>
<dbReference type="InterPro" id="IPR001789">
    <property type="entry name" value="Sig_transdc_resp-reg_receiver"/>
</dbReference>
<dbReference type="RefSeq" id="WP_069859497.1">
    <property type="nucleotide sequence ID" value="NZ_BDFE01000017.1"/>
</dbReference>
<dbReference type="Gene3D" id="3.40.50.2300">
    <property type="match status" value="1"/>
</dbReference>
<dbReference type="AlphaFoldDB" id="A0A194AJ23"/>
<protein>
    <submittedName>
        <fullName evidence="5">Chemotaxis protein CheY</fullName>
    </submittedName>
</protein>
<dbReference type="PROSITE" id="PS50110">
    <property type="entry name" value="RESPONSE_REGULATORY"/>
    <property type="match status" value="1"/>
</dbReference>